<gene>
    <name evidence="2" type="ORF">H4684_003178</name>
</gene>
<dbReference type="InterPro" id="IPR028943">
    <property type="entry name" value="ZorC_EH_Signature_dom"/>
</dbReference>
<feature type="domain" description="Zorya protein ZorC EH" evidence="1">
    <location>
        <begin position="31"/>
        <end position="470"/>
    </location>
</feature>
<evidence type="ECO:0000313" key="3">
    <source>
        <dbReference type="Proteomes" id="UP000639010"/>
    </source>
</evidence>
<keyword evidence="3" id="KW-1185">Reference proteome</keyword>
<organism evidence="2 3">
    <name type="scientific">Desulfomicrobium macestii</name>
    <dbReference type="NCBI Taxonomy" id="90731"/>
    <lineage>
        <taxon>Bacteria</taxon>
        <taxon>Pseudomonadati</taxon>
        <taxon>Thermodesulfobacteriota</taxon>
        <taxon>Desulfovibrionia</taxon>
        <taxon>Desulfovibrionales</taxon>
        <taxon>Desulfomicrobiaceae</taxon>
        <taxon>Desulfomicrobium</taxon>
    </lineage>
</organism>
<dbReference type="EMBL" id="JADBGG010000028">
    <property type="protein sequence ID" value="MBE1426512.1"/>
    <property type="molecule type" value="Genomic_DNA"/>
</dbReference>
<dbReference type="Proteomes" id="UP000639010">
    <property type="component" value="Unassembled WGS sequence"/>
</dbReference>
<name>A0ABR9H7P0_9BACT</name>
<accession>A0ABR9H7P0</accession>
<dbReference type="Pfam" id="PF15611">
    <property type="entry name" value="EH_Signature"/>
    <property type="match status" value="1"/>
</dbReference>
<sequence>MAFGRLKISMLALRCMEWTESHFLEFSKCSSRLSDISKKAGTTSELFDISVKKFLRIANSESIETLYKEIIKPVHVRAVTYLLLNNSSFRKKVPISQNLLRALERPLGRLSNLALLSLIRLWFEYFDRLGSEEILKLFGKFLNDRLEKKVTNPNCSSEFQNLHEYGPVIFKKDGPARLVEAISPGNTLNDVFNKPGLQGYESGRFQTICRMLYYIDTLGKIPVGTHHSVLDEVIKRDVFEASYKDNLLIGHKVLSIIIDRSPEEDISDSWQNVLLSIAGDPRVPKSSPKYQKWWAFLTQKQISKVCGWLSKVDLKLFLQALEEHGVSSGNTDLQRMFPSRKKFLEGLIKQGLVKHSRLFIGSNADKFFKSIYGYKELPSYARVLDTNRSMIYLHVGNCHMIEGSHSFKLWIFTKIPEDIKILNYTKREFTVSDLSTAIVSECSNKFSNNFKYTSIIHSPSNFNWQHKAISFLRSAGENLDLEEIFTNSEYRLYKKMHGA</sequence>
<comment type="caution">
    <text evidence="2">The sequence shown here is derived from an EMBL/GenBank/DDBJ whole genome shotgun (WGS) entry which is preliminary data.</text>
</comment>
<evidence type="ECO:0000313" key="2">
    <source>
        <dbReference type="EMBL" id="MBE1426512.1"/>
    </source>
</evidence>
<dbReference type="RefSeq" id="WP_192624480.1">
    <property type="nucleotide sequence ID" value="NZ_JADBGG010000028.1"/>
</dbReference>
<evidence type="ECO:0000259" key="1">
    <source>
        <dbReference type="Pfam" id="PF15611"/>
    </source>
</evidence>
<proteinExistence type="predicted"/>
<reference evidence="2 3" key="1">
    <citation type="submission" date="2020-10" db="EMBL/GenBank/DDBJ databases">
        <title>Genomic Encyclopedia of Type Strains, Phase IV (KMG-IV): sequencing the most valuable type-strain genomes for metagenomic binning, comparative biology and taxonomic classification.</title>
        <authorList>
            <person name="Goeker M."/>
        </authorList>
    </citation>
    <scope>NUCLEOTIDE SEQUENCE [LARGE SCALE GENOMIC DNA]</scope>
    <source>
        <strain evidence="2 3">DSM 4194</strain>
    </source>
</reference>
<protein>
    <recommendedName>
        <fullName evidence="1">Zorya protein ZorC EH domain-containing protein</fullName>
    </recommendedName>
</protein>